<dbReference type="PANTHER" id="PTHR46577:SF1">
    <property type="entry name" value="HTH-TYPE TRANSCRIPTIONAL REGULATORY PROTEIN GABR"/>
    <property type="match status" value="1"/>
</dbReference>
<evidence type="ECO:0000256" key="5">
    <source>
        <dbReference type="ARBA" id="ARBA00023163"/>
    </source>
</evidence>
<dbReference type="Gene3D" id="3.40.640.10">
    <property type="entry name" value="Type I PLP-dependent aspartate aminotransferase-like (Major domain)"/>
    <property type="match status" value="1"/>
</dbReference>
<dbReference type="PATRIC" id="fig|558151.6.peg.2364"/>
<keyword evidence="4" id="KW-0238">DNA-binding</keyword>
<organism evidence="7 8">
    <name type="scientific">Chryseobacterium angstadtii</name>
    <dbReference type="NCBI Taxonomy" id="558151"/>
    <lineage>
        <taxon>Bacteria</taxon>
        <taxon>Pseudomonadati</taxon>
        <taxon>Bacteroidota</taxon>
        <taxon>Flavobacteriia</taxon>
        <taxon>Flavobacteriales</taxon>
        <taxon>Weeksellaceae</taxon>
        <taxon>Chryseobacterium group</taxon>
        <taxon>Chryseobacterium</taxon>
    </lineage>
</organism>
<evidence type="ECO:0000259" key="6">
    <source>
        <dbReference type="PROSITE" id="PS50949"/>
    </source>
</evidence>
<reference evidence="7 8" key="1">
    <citation type="journal article" date="2013" name="Int. J. Syst. Evol. Microbiol.">
        <title>Chryseobacterium angstadtii sp. nov., isolated from a newt tank.</title>
        <authorList>
            <person name="Kirk K.E."/>
            <person name="Hoffman J.A."/>
            <person name="Smith K.A."/>
            <person name="Strahan B.L."/>
            <person name="Failor K.C."/>
            <person name="Krebs J.E."/>
            <person name="Gale A.N."/>
            <person name="Do T.D."/>
            <person name="Sontag T.C."/>
            <person name="Batties A.M."/>
            <person name="Mistiszyn K."/>
            <person name="Newman J.D."/>
        </authorList>
    </citation>
    <scope>NUCLEOTIDE SEQUENCE [LARGE SCALE GENOMIC DNA]</scope>
    <source>
        <strain evidence="7 8">KM</strain>
    </source>
</reference>
<dbReference type="Gene3D" id="1.10.10.10">
    <property type="entry name" value="Winged helix-like DNA-binding domain superfamily/Winged helix DNA-binding domain"/>
    <property type="match status" value="1"/>
</dbReference>
<evidence type="ECO:0000313" key="7">
    <source>
        <dbReference type="EMBL" id="KMQ64785.1"/>
    </source>
</evidence>
<comment type="similarity">
    <text evidence="1">In the C-terminal section; belongs to the class-I pyridoxal-phosphate-dependent aminotransferase family.</text>
</comment>
<feature type="domain" description="HTH gntR-type" evidence="6">
    <location>
        <begin position="18"/>
        <end position="86"/>
    </location>
</feature>
<evidence type="ECO:0000256" key="3">
    <source>
        <dbReference type="ARBA" id="ARBA00023015"/>
    </source>
</evidence>
<dbReference type="CDD" id="cd07377">
    <property type="entry name" value="WHTH_GntR"/>
    <property type="match status" value="1"/>
</dbReference>
<evidence type="ECO:0000256" key="2">
    <source>
        <dbReference type="ARBA" id="ARBA00022898"/>
    </source>
</evidence>
<gene>
    <name evidence="7" type="ORF">ACM46_11180</name>
</gene>
<dbReference type="GO" id="GO:0003677">
    <property type="term" value="F:DNA binding"/>
    <property type="evidence" value="ECO:0007669"/>
    <property type="project" value="UniProtKB-KW"/>
</dbReference>
<sequence>MLRPWNLDLKINEKHSHLPVYKQIIETIIEAVNSGKLKQGYVLPGTRKMADILKVSRNTVVEAYNHLEYEGWVVSHPRSGTLISHYLPEGHKKNIHNNSRIIHAMNQIFFDEGLPDPNLSPMNDLLREYKQVIKKIKKHQLHIFNNTAGYEKLRTVLSQMLNHQRRIIGDESNICITKGEQMAFFLISQYLFQKDDCVIVEHPGYRPAWNTFEHAGASILHIPVDPEGILVDEIKKHLEKGKKIKAVFITPNSQYPTTVILSEERRAALIELSNTYDFFVIEYDYCIDLNYDGTRFLPLCSDENLRNYMYIGSFNTSVSHFINLAYIVGSKDIIEKIKTYKNMIDMNGDPIMERAFHNLIEDGTYTKHLKKSVLYYKNKRDFFEDLLNKYLKDKIRFTKPVFGLSYWITPVKHIRDDYNTYLKDELISKGIIPILMGRDYYSTHEGEGFLVSFGSVSEKKLEEAVKIVAKYF</sequence>
<accession>A0A0J7L6V2</accession>
<keyword evidence="5" id="KW-0804">Transcription</keyword>
<dbReference type="SMART" id="SM00345">
    <property type="entry name" value="HTH_GNTR"/>
    <property type="match status" value="1"/>
</dbReference>
<dbReference type="InterPro" id="IPR015424">
    <property type="entry name" value="PyrdxlP-dep_Trfase"/>
</dbReference>
<dbReference type="InterPro" id="IPR015421">
    <property type="entry name" value="PyrdxlP-dep_Trfase_major"/>
</dbReference>
<keyword evidence="8" id="KW-1185">Reference proteome</keyword>
<keyword evidence="3" id="KW-0805">Transcription regulation</keyword>
<dbReference type="RefSeq" id="WP_048506722.1">
    <property type="nucleotide sequence ID" value="NZ_LFND01000003.1"/>
</dbReference>
<dbReference type="GO" id="GO:0003700">
    <property type="term" value="F:DNA-binding transcription factor activity"/>
    <property type="evidence" value="ECO:0007669"/>
    <property type="project" value="InterPro"/>
</dbReference>
<dbReference type="Proteomes" id="UP000036261">
    <property type="component" value="Unassembled WGS sequence"/>
</dbReference>
<dbReference type="Pfam" id="PF00392">
    <property type="entry name" value="GntR"/>
    <property type="match status" value="1"/>
</dbReference>
<dbReference type="EMBL" id="LFND01000003">
    <property type="protein sequence ID" value="KMQ64785.1"/>
    <property type="molecule type" value="Genomic_DNA"/>
</dbReference>
<keyword evidence="2" id="KW-0663">Pyridoxal phosphate</keyword>
<comment type="caution">
    <text evidence="7">The sequence shown here is derived from an EMBL/GenBank/DDBJ whole genome shotgun (WGS) entry which is preliminary data.</text>
</comment>
<dbReference type="STRING" id="558151.ACM46_11180"/>
<dbReference type="SUPFAM" id="SSF53383">
    <property type="entry name" value="PLP-dependent transferases"/>
    <property type="match status" value="1"/>
</dbReference>
<protein>
    <recommendedName>
        <fullName evidence="6">HTH gntR-type domain-containing protein</fullName>
    </recommendedName>
</protein>
<dbReference type="CDD" id="cd00609">
    <property type="entry name" value="AAT_like"/>
    <property type="match status" value="1"/>
</dbReference>
<dbReference type="OrthoDB" id="594134at2"/>
<dbReference type="InterPro" id="IPR036390">
    <property type="entry name" value="WH_DNA-bd_sf"/>
</dbReference>
<evidence type="ECO:0000256" key="4">
    <source>
        <dbReference type="ARBA" id="ARBA00023125"/>
    </source>
</evidence>
<dbReference type="InterPro" id="IPR000524">
    <property type="entry name" value="Tscrpt_reg_HTH_GntR"/>
</dbReference>
<dbReference type="SUPFAM" id="SSF46785">
    <property type="entry name" value="Winged helix' DNA-binding domain"/>
    <property type="match status" value="1"/>
</dbReference>
<dbReference type="PANTHER" id="PTHR46577">
    <property type="entry name" value="HTH-TYPE TRANSCRIPTIONAL REGULATORY PROTEIN GABR"/>
    <property type="match status" value="1"/>
</dbReference>
<name>A0A0J7L6V2_9FLAO</name>
<dbReference type="PROSITE" id="PS50949">
    <property type="entry name" value="HTH_GNTR"/>
    <property type="match status" value="1"/>
</dbReference>
<dbReference type="InterPro" id="IPR051446">
    <property type="entry name" value="HTH_trans_reg/aminotransferase"/>
</dbReference>
<evidence type="ECO:0000256" key="1">
    <source>
        <dbReference type="ARBA" id="ARBA00005384"/>
    </source>
</evidence>
<proteinExistence type="inferred from homology"/>
<evidence type="ECO:0000313" key="8">
    <source>
        <dbReference type="Proteomes" id="UP000036261"/>
    </source>
</evidence>
<dbReference type="InterPro" id="IPR036388">
    <property type="entry name" value="WH-like_DNA-bd_sf"/>
</dbReference>
<dbReference type="AlphaFoldDB" id="A0A0J7L6V2"/>